<comment type="caution">
    <text evidence="2">The sequence shown here is derived from an EMBL/GenBank/DDBJ whole genome shotgun (WGS) entry which is preliminary data.</text>
</comment>
<feature type="transmembrane region" description="Helical" evidence="1">
    <location>
        <begin position="47"/>
        <end position="71"/>
    </location>
</feature>
<evidence type="ECO:0000256" key="1">
    <source>
        <dbReference type="SAM" id="Phobius"/>
    </source>
</evidence>
<dbReference type="EMBL" id="VITK01000006">
    <property type="protein sequence ID" value="TWA97437.1"/>
    <property type="molecule type" value="Genomic_DNA"/>
</dbReference>
<organism evidence="2 3">
    <name type="scientific">Bradyrhizobium stylosanthis</name>
    <dbReference type="NCBI Taxonomy" id="1803665"/>
    <lineage>
        <taxon>Bacteria</taxon>
        <taxon>Pseudomonadati</taxon>
        <taxon>Pseudomonadota</taxon>
        <taxon>Alphaproteobacteria</taxon>
        <taxon>Hyphomicrobiales</taxon>
        <taxon>Nitrobacteraceae</taxon>
        <taxon>Bradyrhizobium</taxon>
    </lineage>
</organism>
<name>A0A560DJZ4_9BRAD</name>
<dbReference type="RefSeq" id="WP_145666463.1">
    <property type="nucleotide sequence ID" value="NZ_VITK01000006.1"/>
</dbReference>
<reference evidence="2 3" key="1">
    <citation type="submission" date="2019-06" db="EMBL/GenBank/DDBJ databases">
        <title>Genomic Encyclopedia of Type Strains, Phase IV (KMG-V): Genome sequencing to study the core and pangenomes of soil and plant-associated prokaryotes.</title>
        <authorList>
            <person name="Whitman W."/>
        </authorList>
    </citation>
    <scope>NUCLEOTIDE SEQUENCE [LARGE SCALE GENOMIC DNA]</scope>
    <source>
        <strain evidence="2 3">BR 510</strain>
    </source>
</reference>
<evidence type="ECO:0000313" key="3">
    <source>
        <dbReference type="Proteomes" id="UP000319949"/>
    </source>
</evidence>
<dbReference type="AlphaFoldDB" id="A0A560DJZ4"/>
<protein>
    <submittedName>
        <fullName evidence="2">Uncharacterized protein</fullName>
    </submittedName>
</protein>
<keyword evidence="3" id="KW-1185">Reference proteome</keyword>
<evidence type="ECO:0000313" key="2">
    <source>
        <dbReference type="EMBL" id="TWA97437.1"/>
    </source>
</evidence>
<proteinExistence type="predicted"/>
<gene>
    <name evidence="2" type="ORF">FBZ96_106493</name>
</gene>
<accession>A0A560DJZ4</accession>
<dbReference type="Proteomes" id="UP000319949">
    <property type="component" value="Unassembled WGS sequence"/>
</dbReference>
<keyword evidence="1" id="KW-0472">Membrane</keyword>
<keyword evidence="1" id="KW-0812">Transmembrane</keyword>
<sequence>MEARTSLAALIAGLVGFALGAATLGFAALWIGISFLGHAPGGIHSDWALVVFSAALVFFGVGGAAGAKGAIRLAKSLRR</sequence>
<feature type="transmembrane region" description="Helical" evidence="1">
    <location>
        <begin position="7"/>
        <end position="35"/>
    </location>
</feature>
<keyword evidence="1" id="KW-1133">Transmembrane helix</keyword>